<dbReference type="Gene3D" id="2.40.30.170">
    <property type="match status" value="1"/>
</dbReference>
<evidence type="ECO:0000313" key="8">
    <source>
        <dbReference type="EMBL" id="QGZ38031.1"/>
    </source>
</evidence>
<evidence type="ECO:0000256" key="1">
    <source>
        <dbReference type="ARBA" id="ARBA00009477"/>
    </source>
</evidence>
<dbReference type="Pfam" id="PF25975">
    <property type="entry name" value="CzcB_C"/>
    <property type="match status" value="1"/>
</dbReference>
<dbReference type="GO" id="GO:0030288">
    <property type="term" value="C:outer membrane-bounded periplasmic space"/>
    <property type="evidence" value="ECO:0007669"/>
    <property type="project" value="TreeGrafter"/>
</dbReference>
<dbReference type="InterPro" id="IPR051909">
    <property type="entry name" value="MFP_Cation_Efflux"/>
</dbReference>
<feature type="domain" description="CzcB-like C-terminal circularly permuted SH3-like" evidence="7">
    <location>
        <begin position="335"/>
        <end position="395"/>
    </location>
</feature>
<name>A0A562PAD9_9BURK</name>
<dbReference type="Pfam" id="PF25973">
    <property type="entry name" value="BSH_CzcB"/>
    <property type="match status" value="1"/>
</dbReference>
<dbReference type="GO" id="GO:0022857">
    <property type="term" value="F:transmembrane transporter activity"/>
    <property type="evidence" value="ECO:0007669"/>
    <property type="project" value="InterPro"/>
</dbReference>
<proteinExistence type="inferred from homology"/>
<keyword evidence="11" id="KW-1185">Reference proteome</keyword>
<keyword evidence="2" id="KW-0813">Transport</keyword>
<dbReference type="GO" id="GO:0015679">
    <property type="term" value="P:plasma membrane copper ion transport"/>
    <property type="evidence" value="ECO:0007669"/>
    <property type="project" value="TreeGrafter"/>
</dbReference>
<evidence type="ECO:0000259" key="6">
    <source>
        <dbReference type="Pfam" id="PF25973"/>
    </source>
</evidence>
<dbReference type="PANTHER" id="PTHR30097:SF4">
    <property type="entry name" value="SLR6042 PROTEIN"/>
    <property type="match status" value="1"/>
</dbReference>
<evidence type="ECO:0000259" key="4">
    <source>
        <dbReference type="Pfam" id="PF25893"/>
    </source>
</evidence>
<evidence type="ECO:0000259" key="7">
    <source>
        <dbReference type="Pfam" id="PF25975"/>
    </source>
</evidence>
<dbReference type="GO" id="GO:0060003">
    <property type="term" value="P:copper ion export"/>
    <property type="evidence" value="ECO:0007669"/>
    <property type="project" value="TreeGrafter"/>
</dbReference>
<protein>
    <submittedName>
        <fullName evidence="9">Cobalt-zinc-cadmium efflux system membrane fusion protein</fullName>
    </submittedName>
    <submittedName>
        <fullName evidence="8">Efflux RND transporter periplasmic adaptor subunit</fullName>
    </submittedName>
</protein>
<feature type="region of interest" description="Disordered" evidence="3">
    <location>
        <begin position="33"/>
        <end position="64"/>
    </location>
</feature>
<dbReference type="Proteomes" id="UP000315112">
    <property type="component" value="Unassembled WGS sequence"/>
</dbReference>
<evidence type="ECO:0000259" key="5">
    <source>
        <dbReference type="Pfam" id="PF25954"/>
    </source>
</evidence>
<dbReference type="FunFam" id="2.40.30.170:FF:000010">
    <property type="entry name" value="Efflux RND transporter periplasmic adaptor subunit"/>
    <property type="match status" value="1"/>
</dbReference>
<dbReference type="GO" id="GO:0016020">
    <property type="term" value="C:membrane"/>
    <property type="evidence" value="ECO:0007669"/>
    <property type="project" value="InterPro"/>
</dbReference>
<dbReference type="EMBL" id="VLKW01000019">
    <property type="protein sequence ID" value="TWI40966.1"/>
    <property type="molecule type" value="Genomic_DNA"/>
</dbReference>
<evidence type="ECO:0000256" key="3">
    <source>
        <dbReference type="SAM" id="MobiDB-lite"/>
    </source>
</evidence>
<dbReference type="AlphaFoldDB" id="A0A562PAD9"/>
<comment type="similarity">
    <text evidence="1">Belongs to the membrane fusion protein (MFP) (TC 8.A.1) family.</text>
</comment>
<evidence type="ECO:0000313" key="9">
    <source>
        <dbReference type="EMBL" id="TWI40966.1"/>
    </source>
</evidence>
<dbReference type="EMBL" id="CP046904">
    <property type="protein sequence ID" value="QGZ38031.1"/>
    <property type="molecule type" value="Genomic_DNA"/>
</dbReference>
<reference evidence="8 11" key="3">
    <citation type="submission" date="2019-12" db="EMBL/GenBank/DDBJ databases">
        <title>Draft Genome Sequences of Six Type Strains of the Genus Massilia.</title>
        <authorList>
            <person name="Miess H."/>
            <person name="Frediansyah A."/>
            <person name="Goeker M."/>
            <person name="Gross H."/>
        </authorList>
    </citation>
    <scope>NUCLEOTIDE SEQUENCE [LARGE SCALE GENOMIC DNA]</scope>
    <source>
        <strain evidence="8 11">DSM 26639</strain>
    </source>
</reference>
<dbReference type="InterPro" id="IPR058648">
    <property type="entry name" value="HH_CzcB-like"/>
</dbReference>
<feature type="domain" description="CusB-like beta-barrel" evidence="5">
    <location>
        <begin position="254"/>
        <end position="328"/>
    </location>
</feature>
<dbReference type="Pfam" id="PF25954">
    <property type="entry name" value="Beta-barrel_RND_2"/>
    <property type="match status" value="1"/>
</dbReference>
<feature type="domain" description="CzcB-like barrel-sandwich hybrid" evidence="6">
    <location>
        <begin position="113"/>
        <end position="250"/>
    </location>
</feature>
<sequence length="407" mass="42266">MTTNQRKTRLAVALLCAVAAVLAALILWRQPGSAPAGETSEHAGHADSHGHDDRHPEPAAPHTEQEGAIAMTAAQVKENGIAVDTTRPATIRETLHLPAQIKVNAERAVALAFPAQGIVRSVLVSPGDAVRAGQGLVVLQSPDVAQWRADYGTARQRVALARSVAERERKLWDEKISARQDLDAADAALAEARIGEQAARQRLAALGIAAEGEALATATLRAPQDGIVIERPAVPGMAIDPTRPLVALADLAHVWVEAAIPSDSLAQVTTGMPASVSAATLAQAQTGTVSFVGPVLGEATRMAVARVTLPNSGLRLRPGMLATVDLLGQPAHAPVTVASDAVQTIHERSVVFVRTAGGFAARTVVTGRSDGRRTEIVRGLAAGTPYAAAGSYLLKADLGKAEASHDD</sequence>
<dbReference type="InterPro" id="IPR058649">
    <property type="entry name" value="CzcB_C"/>
</dbReference>
<accession>A0A562PAD9</accession>
<dbReference type="OrthoDB" id="9768185at2"/>
<dbReference type="GO" id="GO:0046914">
    <property type="term" value="F:transition metal ion binding"/>
    <property type="evidence" value="ECO:0007669"/>
    <property type="project" value="TreeGrafter"/>
</dbReference>
<evidence type="ECO:0000256" key="2">
    <source>
        <dbReference type="ARBA" id="ARBA00022448"/>
    </source>
</evidence>
<dbReference type="InterPro" id="IPR058792">
    <property type="entry name" value="Beta-barrel_RND_2"/>
</dbReference>
<organism evidence="9 10">
    <name type="scientific">Pseudoduganella flava</name>
    <dbReference type="NCBI Taxonomy" id="871742"/>
    <lineage>
        <taxon>Bacteria</taxon>
        <taxon>Pseudomonadati</taxon>
        <taxon>Pseudomonadota</taxon>
        <taxon>Betaproteobacteria</taxon>
        <taxon>Burkholderiales</taxon>
        <taxon>Oxalobacteraceae</taxon>
        <taxon>Telluria group</taxon>
        <taxon>Pseudoduganella</taxon>
    </lineage>
</organism>
<dbReference type="Gene3D" id="1.10.287.470">
    <property type="entry name" value="Helix hairpin bin"/>
    <property type="match status" value="1"/>
</dbReference>
<dbReference type="Pfam" id="PF25893">
    <property type="entry name" value="HH_CzcB"/>
    <property type="match status" value="1"/>
</dbReference>
<dbReference type="RefSeq" id="WP_145881990.1">
    <property type="nucleotide sequence ID" value="NZ_CP046904.1"/>
</dbReference>
<dbReference type="SUPFAM" id="SSF111369">
    <property type="entry name" value="HlyD-like secretion proteins"/>
    <property type="match status" value="1"/>
</dbReference>
<feature type="domain" description="CzcB-like alpha-helical hairpin" evidence="4">
    <location>
        <begin position="146"/>
        <end position="205"/>
    </location>
</feature>
<dbReference type="InterPro" id="IPR058647">
    <property type="entry name" value="BSH_CzcB-like"/>
</dbReference>
<feature type="compositionally biased region" description="Basic and acidic residues" evidence="3">
    <location>
        <begin position="39"/>
        <end position="57"/>
    </location>
</feature>
<evidence type="ECO:0000313" key="11">
    <source>
        <dbReference type="Proteomes" id="UP000437862"/>
    </source>
</evidence>
<dbReference type="Gene3D" id="2.40.420.20">
    <property type="match status" value="1"/>
</dbReference>
<dbReference type="Proteomes" id="UP000437862">
    <property type="component" value="Chromosome"/>
</dbReference>
<reference evidence="9 10" key="1">
    <citation type="journal article" date="2015" name="Stand. Genomic Sci.">
        <title>Genomic Encyclopedia of Bacterial and Archaeal Type Strains, Phase III: the genomes of soil and plant-associated and newly described type strains.</title>
        <authorList>
            <person name="Whitman W.B."/>
            <person name="Woyke T."/>
            <person name="Klenk H.P."/>
            <person name="Zhou Y."/>
            <person name="Lilburn T.G."/>
            <person name="Beck B.J."/>
            <person name="De Vos P."/>
            <person name="Vandamme P."/>
            <person name="Eisen J.A."/>
            <person name="Garrity G."/>
            <person name="Hugenholtz P."/>
            <person name="Kyrpides N.C."/>
        </authorList>
    </citation>
    <scope>NUCLEOTIDE SEQUENCE [LARGE SCALE GENOMIC DNA]</scope>
    <source>
        <strain evidence="9 10">CGMCC 1.10685</strain>
    </source>
</reference>
<dbReference type="PANTHER" id="PTHR30097">
    <property type="entry name" value="CATION EFFLUX SYSTEM PROTEIN CUSB"/>
    <property type="match status" value="1"/>
</dbReference>
<reference evidence="9" key="2">
    <citation type="submission" date="2019-07" db="EMBL/GenBank/DDBJ databases">
        <authorList>
            <person name="Whitman W."/>
            <person name="Huntemann M."/>
            <person name="Clum A."/>
            <person name="Pillay M."/>
            <person name="Palaniappan K."/>
            <person name="Varghese N."/>
            <person name="Mikhailova N."/>
            <person name="Stamatis D."/>
            <person name="Reddy T."/>
            <person name="Daum C."/>
            <person name="Shapiro N."/>
            <person name="Ivanova N."/>
            <person name="Kyrpides N."/>
            <person name="Woyke T."/>
        </authorList>
    </citation>
    <scope>NUCLEOTIDE SEQUENCE</scope>
    <source>
        <strain evidence="9">CGMCC 1.10685</strain>
    </source>
</reference>
<evidence type="ECO:0000313" key="10">
    <source>
        <dbReference type="Proteomes" id="UP000315112"/>
    </source>
</evidence>
<dbReference type="NCBIfam" id="TIGR01730">
    <property type="entry name" value="RND_mfp"/>
    <property type="match status" value="1"/>
</dbReference>
<gene>
    <name evidence="8" type="ORF">GO485_02520</name>
    <name evidence="9" type="ORF">IP92_05786</name>
</gene>
<dbReference type="InterPro" id="IPR006143">
    <property type="entry name" value="RND_pump_MFP"/>
</dbReference>